<dbReference type="Proteomes" id="UP001374535">
    <property type="component" value="Chromosome 6"/>
</dbReference>
<organism evidence="1 2">
    <name type="scientific">Vigna mungo</name>
    <name type="common">Black gram</name>
    <name type="synonym">Phaseolus mungo</name>
    <dbReference type="NCBI Taxonomy" id="3915"/>
    <lineage>
        <taxon>Eukaryota</taxon>
        <taxon>Viridiplantae</taxon>
        <taxon>Streptophyta</taxon>
        <taxon>Embryophyta</taxon>
        <taxon>Tracheophyta</taxon>
        <taxon>Spermatophyta</taxon>
        <taxon>Magnoliopsida</taxon>
        <taxon>eudicotyledons</taxon>
        <taxon>Gunneridae</taxon>
        <taxon>Pentapetalae</taxon>
        <taxon>rosids</taxon>
        <taxon>fabids</taxon>
        <taxon>Fabales</taxon>
        <taxon>Fabaceae</taxon>
        <taxon>Papilionoideae</taxon>
        <taxon>50 kb inversion clade</taxon>
        <taxon>NPAAA clade</taxon>
        <taxon>indigoferoid/millettioid clade</taxon>
        <taxon>Phaseoleae</taxon>
        <taxon>Vigna</taxon>
    </lineage>
</organism>
<keyword evidence="2" id="KW-1185">Reference proteome</keyword>
<accession>A0AAQ3N984</accession>
<dbReference type="EMBL" id="CP144695">
    <property type="protein sequence ID" value="WVZ05360.1"/>
    <property type="molecule type" value="Genomic_DNA"/>
</dbReference>
<name>A0AAQ3N984_VIGMU</name>
<dbReference type="AlphaFoldDB" id="A0AAQ3N984"/>
<protein>
    <submittedName>
        <fullName evidence="1">Uncharacterized protein</fullName>
    </submittedName>
</protein>
<proteinExistence type="predicted"/>
<evidence type="ECO:0000313" key="1">
    <source>
        <dbReference type="EMBL" id="WVZ05360.1"/>
    </source>
</evidence>
<sequence length="207" mass="23242">MQARREKNLCYNCDEQYTRGHHCKSQFLLLVSTEPDDDLDTPTDLDPRVIDDPSPKSGLINLHALSGQWAPRTLRLAGSINKYKSPCQHSISSGMKKNPVKPRVNTTKGNMADAGLILAEICFGIGKGMFWNQFEGRSNKKRHRALGIKDGGNHLICKETGTKREGGNYQQRKIQRQLQHPSKSSIPVLHPSVIMKMNHCFVMMTAC</sequence>
<evidence type="ECO:0000313" key="2">
    <source>
        <dbReference type="Proteomes" id="UP001374535"/>
    </source>
</evidence>
<gene>
    <name evidence="1" type="ORF">V8G54_018706</name>
</gene>
<reference evidence="1 2" key="1">
    <citation type="journal article" date="2023" name="Life. Sci Alliance">
        <title>Evolutionary insights into 3D genome organization and epigenetic landscape of Vigna mungo.</title>
        <authorList>
            <person name="Junaid A."/>
            <person name="Singh B."/>
            <person name="Bhatia S."/>
        </authorList>
    </citation>
    <scope>NUCLEOTIDE SEQUENCE [LARGE SCALE GENOMIC DNA]</scope>
    <source>
        <strain evidence="1">Urdbean</strain>
    </source>
</reference>